<dbReference type="InterPro" id="IPR035892">
    <property type="entry name" value="C2_domain_sf"/>
</dbReference>
<evidence type="ECO:0000256" key="1">
    <source>
        <dbReference type="ARBA" id="ARBA00022723"/>
    </source>
</evidence>
<dbReference type="AlphaFoldDB" id="A0A024U1S5"/>
<organism evidence="4">
    <name type="scientific">Aphanomyces invadans</name>
    <dbReference type="NCBI Taxonomy" id="157072"/>
    <lineage>
        <taxon>Eukaryota</taxon>
        <taxon>Sar</taxon>
        <taxon>Stramenopiles</taxon>
        <taxon>Oomycota</taxon>
        <taxon>Saprolegniomycetes</taxon>
        <taxon>Saprolegniales</taxon>
        <taxon>Verrucalvaceae</taxon>
        <taxon>Aphanomyces</taxon>
    </lineage>
</organism>
<dbReference type="SUPFAM" id="SSF49562">
    <property type="entry name" value="C2 domain (Calcium/lipid-binding domain, CaLB)"/>
    <property type="match status" value="1"/>
</dbReference>
<proteinExistence type="predicted"/>
<dbReference type="VEuPathDB" id="FungiDB:H310_07606"/>
<dbReference type="SMART" id="SM00239">
    <property type="entry name" value="C2"/>
    <property type="match status" value="1"/>
</dbReference>
<dbReference type="eggNOG" id="KOG1012">
    <property type="taxonomic scope" value="Eukaryota"/>
</dbReference>
<reference evidence="4" key="1">
    <citation type="submission" date="2013-12" db="EMBL/GenBank/DDBJ databases">
        <title>The Genome Sequence of Aphanomyces invadans NJM9701.</title>
        <authorList>
            <consortium name="The Broad Institute Genomics Platform"/>
            <person name="Russ C."/>
            <person name="Tyler B."/>
            <person name="van West P."/>
            <person name="Dieguez-Uribeondo J."/>
            <person name="Young S.K."/>
            <person name="Zeng Q."/>
            <person name="Gargeya S."/>
            <person name="Fitzgerald M."/>
            <person name="Abouelleil A."/>
            <person name="Alvarado L."/>
            <person name="Chapman S.B."/>
            <person name="Gainer-Dewar J."/>
            <person name="Goldberg J."/>
            <person name="Griggs A."/>
            <person name="Gujja S."/>
            <person name="Hansen M."/>
            <person name="Howarth C."/>
            <person name="Imamovic A."/>
            <person name="Ireland A."/>
            <person name="Larimer J."/>
            <person name="McCowan C."/>
            <person name="Murphy C."/>
            <person name="Pearson M."/>
            <person name="Poon T.W."/>
            <person name="Priest M."/>
            <person name="Roberts A."/>
            <person name="Saif S."/>
            <person name="Shea T."/>
            <person name="Sykes S."/>
            <person name="Wortman J."/>
            <person name="Nusbaum C."/>
            <person name="Birren B."/>
        </authorList>
    </citation>
    <scope>NUCLEOTIDE SEQUENCE [LARGE SCALE GENOMIC DNA]</scope>
    <source>
        <strain evidence="4">NJM9701</strain>
    </source>
</reference>
<dbReference type="EMBL" id="KI913965">
    <property type="protein sequence ID" value="ETW00209.1"/>
    <property type="molecule type" value="Genomic_DNA"/>
</dbReference>
<dbReference type="Gene3D" id="2.60.40.150">
    <property type="entry name" value="C2 domain"/>
    <property type="match status" value="1"/>
</dbReference>
<sequence>MADLGSNATRILRVKLNKATNLVAADYHIPGLVEGKSDPYVVLRIGDQRFKSTCISSTLNPVWGYEAFVFHLTERDMYTAALIVEVYDHDLIKTDDLIGTTYIALAQYEMEQGGVVEAAWPLDIPDGFAKQNVESVLHVTVEVLTADDNQDQIVESMLETQSWSILQGWRHLSKEYTSQPVIPQGFESALGWVVTLHPYSGPDIIDDLDMDGWFYASSLKGPWYKSTKNHPTAVYRKREWTRSYTKARAASQYQTKEQDDTIDAILQRYGLSDESTSMKKKRS</sequence>
<keyword evidence="2" id="KW-0106">Calcium</keyword>
<dbReference type="InterPro" id="IPR000008">
    <property type="entry name" value="C2_dom"/>
</dbReference>
<keyword evidence="1" id="KW-0479">Metal-binding</keyword>
<dbReference type="STRING" id="157072.A0A024U1S5"/>
<name>A0A024U1S5_9STRA</name>
<feature type="domain" description="C2" evidence="3">
    <location>
        <begin position="1"/>
        <end position="118"/>
    </location>
</feature>
<dbReference type="PANTHER" id="PTHR45911">
    <property type="entry name" value="C2 DOMAIN-CONTAINING PROTEIN"/>
    <property type="match status" value="1"/>
</dbReference>
<evidence type="ECO:0000259" key="3">
    <source>
        <dbReference type="PROSITE" id="PS50004"/>
    </source>
</evidence>
<dbReference type="GO" id="GO:0046872">
    <property type="term" value="F:metal ion binding"/>
    <property type="evidence" value="ECO:0007669"/>
    <property type="project" value="UniProtKB-KW"/>
</dbReference>
<dbReference type="PROSITE" id="PS50004">
    <property type="entry name" value="C2"/>
    <property type="match status" value="1"/>
</dbReference>
<evidence type="ECO:0000256" key="2">
    <source>
        <dbReference type="ARBA" id="ARBA00022837"/>
    </source>
</evidence>
<dbReference type="RefSeq" id="XP_008871234.1">
    <property type="nucleotide sequence ID" value="XM_008873012.1"/>
</dbReference>
<dbReference type="Pfam" id="PF00168">
    <property type="entry name" value="C2"/>
    <property type="match status" value="1"/>
</dbReference>
<evidence type="ECO:0000313" key="4">
    <source>
        <dbReference type="EMBL" id="ETW00209.1"/>
    </source>
</evidence>
<gene>
    <name evidence="4" type="ORF">H310_07606</name>
</gene>
<dbReference type="PANTHER" id="PTHR45911:SF7">
    <property type="entry name" value="C2 DOMAIN-CONTAINING PROTEIN"/>
    <property type="match status" value="1"/>
</dbReference>
<accession>A0A024U1S5</accession>
<dbReference type="GeneID" id="20084656"/>
<dbReference type="OrthoDB" id="270970at2759"/>
<protein>
    <recommendedName>
        <fullName evidence="3">C2 domain-containing protein</fullName>
    </recommendedName>
</protein>